<keyword evidence="1" id="KW-0812">Transmembrane</keyword>
<accession>A0ABT8DR42</accession>
<dbReference type="PANTHER" id="PTHR30188">
    <property type="entry name" value="ABC TRANSPORTER PERMEASE PROTEIN-RELATED"/>
    <property type="match status" value="1"/>
</dbReference>
<evidence type="ECO:0000313" key="3">
    <source>
        <dbReference type="Proteomes" id="UP001228044"/>
    </source>
</evidence>
<keyword evidence="1" id="KW-0472">Membrane</keyword>
<dbReference type="EMBL" id="JAUHHC010000002">
    <property type="protein sequence ID" value="MDN3920647.1"/>
    <property type="molecule type" value="Genomic_DNA"/>
</dbReference>
<feature type="transmembrane region" description="Helical" evidence="1">
    <location>
        <begin position="116"/>
        <end position="138"/>
    </location>
</feature>
<proteinExistence type="predicted"/>
<keyword evidence="1" id="KW-1133">Transmembrane helix</keyword>
<dbReference type="Proteomes" id="UP001228044">
    <property type="component" value="Unassembled WGS sequence"/>
</dbReference>
<keyword evidence="3" id="KW-1185">Reference proteome</keyword>
<dbReference type="RefSeq" id="WP_290358933.1">
    <property type="nucleotide sequence ID" value="NZ_JAUHHC010000002.1"/>
</dbReference>
<organism evidence="2 3">
    <name type="scientific">Roseateles violae</name>
    <dbReference type="NCBI Taxonomy" id="3058042"/>
    <lineage>
        <taxon>Bacteria</taxon>
        <taxon>Pseudomonadati</taxon>
        <taxon>Pseudomonadota</taxon>
        <taxon>Betaproteobacteria</taxon>
        <taxon>Burkholderiales</taxon>
        <taxon>Sphaerotilaceae</taxon>
        <taxon>Roseateles</taxon>
    </lineage>
</organism>
<dbReference type="InterPro" id="IPR030802">
    <property type="entry name" value="Permease_MalE"/>
</dbReference>
<protein>
    <submittedName>
        <fullName evidence="2">ABC transporter permease</fullName>
    </submittedName>
</protein>
<evidence type="ECO:0000313" key="2">
    <source>
        <dbReference type="EMBL" id="MDN3920647.1"/>
    </source>
</evidence>
<evidence type="ECO:0000256" key="1">
    <source>
        <dbReference type="SAM" id="Phobius"/>
    </source>
</evidence>
<comment type="caution">
    <text evidence="2">The sequence shown here is derived from an EMBL/GenBank/DDBJ whole genome shotgun (WGS) entry which is preliminary data.</text>
</comment>
<sequence>MSASPPARPVPGAAVPLTTAPTRRPRPGWVTAVGFWVADWWADALKTLHFIGETLLAVLRLLRGQARGMRWSDLFLQIDRAGPRSVLIVSLVSGLVGVILAYMGAVQLQRFGAQSYIADLVTIGAVREIAALMTGIILSGRIGAAYAAQLGSMQANEEIDALRALGVDPIEHLVLPRVLALLLVAPLLTAFAALMACLAGWLIAIAIFGIAPIEYLFKSLQAPDLSDVLVGLLKGCVYCLLLGLSGCRQGLNAGRSAQAVGESVTAAVVQSIVWIVAAASAMTVAAQRLGW</sequence>
<reference evidence="2 3" key="1">
    <citation type="submission" date="2023-06" db="EMBL/GenBank/DDBJ databases">
        <title>Pelomonas sp. PFR6 16S ribosomal RNA gene Genome sequencing and assembly.</title>
        <authorList>
            <person name="Woo H."/>
        </authorList>
    </citation>
    <scope>NUCLEOTIDE SEQUENCE [LARGE SCALE GENOMIC DNA]</scope>
    <source>
        <strain evidence="2 3">PFR6</strain>
    </source>
</reference>
<gene>
    <name evidence="2" type="ORF">QWJ38_10185</name>
</gene>
<feature type="transmembrane region" description="Helical" evidence="1">
    <location>
        <begin position="259"/>
        <end position="286"/>
    </location>
</feature>
<feature type="transmembrane region" description="Helical" evidence="1">
    <location>
        <begin position="83"/>
        <end position="104"/>
    </location>
</feature>
<feature type="transmembrane region" description="Helical" evidence="1">
    <location>
        <begin position="178"/>
        <end position="208"/>
    </location>
</feature>
<dbReference type="PANTHER" id="PTHR30188:SF3">
    <property type="entry name" value="ABC TRANSPORTER PERMEASE"/>
    <property type="match status" value="1"/>
</dbReference>
<name>A0ABT8DR42_9BURK</name>
<feature type="transmembrane region" description="Helical" evidence="1">
    <location>
        <begin position="228"/>
        <end position="247"/>
    </location>
</feature>
<dbReference type="Pfam" id="PF02405">
    <property type="entry name" value="MlaE"/>
    <property type="match status" value="1"/>
</dbReference>